<evidence type="ECO:0000313" key="1">
    <source>
        <dbReference type="EMBL" id="CAD8744354.1"/>
    </source>
</evidence>
<dbReference type="EMBL" id="HBFK01017562">
    <property type="protein sequence ID" value="CAD8744354.1"/>
    <property type="molecule type" value="Transcribed_RNA"/>
</dbReference>
<organism evidence="1">
    <name type="scientific">Hemiselmis andersenii</name>
    <name type="common">Cryptophyte alga</name>
    <dbReference type="NCBI Taxonomy" id="464988"/>
    <lineage>
        <taxon>Eukaryota</taxon>
        <taxon>Cryptophyceae</taxon>
        <taxon>Cryptomonadales</taxon>
        <taxon>Hemiselmidaceae</taxon>
        <taxon>Hemiselmis</taxon>
    </lineage>
</organism>
<gene>
    <name evidence="1" type="ORF">HAND1043_LOCUS10849</name>
</gene>
<dbReference type="AlphaFoldDB" id="A0A7S0TWD0"/>
<name>A0A7S0TWD0_HEMAN</name>
<reference evidence="1" key="1">
    <citation type="submission" date="2021-01" db="EMBL/GenBank/DDBJ databases">
        <authorList>
            <person name="Corre E."/>
            <person name="Pelletier E."/>
            <person name="Niang G."/>
            <person name="Scheremetjew M."/>
            <person name="Finn R."/>
            <person name="Kale V."/>
            <person name="Holt S."/>
            <person name="Cochrane G."/>
            <person name="Meng A."/>
            <person name="Brown T."/>
            <person name="Cohen L."/>
        </authorList>
    </citation>
    <scope>NUCLEOTIDE SEQUENCE</scope>
    <source>
        <strain evidence="1">CCMP441</strain>
    </source>
</reference>
<proteinExistence type="predicted"/>
<accession>A0A7S0TWD0</accession>
<protein>
    <submittedName>
        <fullName evidence="1">Uncharacterized protein</fullName>
    </submittedName>
</protein>
<sequence length="186" mass="20123">MASRNWAWVVLKREGVEGDEVATQVFCPGGRSFNVDALKDAAKAKFGQGLAHVDASQLSVSLSADRDGAASVARQSTLVETLGRGSTEEQPLFIHAPAAPPQVQDAEPIDWDDLCLASIAWLRSTLFSRTSRNGPSYMTHSSSSSLDTHAAPNSRYSSSFNGFDTISASCPREGEGLRQRRSQHLW</sequence>